<accession>A0A2K3KNF1</accession>
<comment type="caution">
    <text evidence="1">The sequence shown here is derived from an EMBL/GenBank/DDBJ whole genome shotgun (WGS) entry which is preliminary data.</text>
</comment>
<dbReference type="Proteomes" id="UP000236291">
    <property type="component" value="Unassembled WGS sequence"/>
</dbReference>
<sequence>AHHTLPEEEQLSQFAGKRSRTEFIVGRQTQKRRLRHSKCLSIDNIELIKDYPEIRMLVTVGNGRVG</sequence>
<organism evidence="1 2">
    <name type="scientific">Trifolium pratense</name>
    <name type="common">Red clover</name>
    <dbReference type="NCBI Taxonomy" id="57577"/>
    <lineage>
        <taxon>Eukaryota</taxon>
        <taxon>Viridiplantae</taxon>
        <taxon>Streptophyta</taxon>
        <taxon>Embryophyta</taxon>
        <taxon>Tracheophyta</taxon>
        <taxon>Spermatophyta</taxon>
        <taxon>Magnoliopsida</taxon>
        <taxon>eudicotyledons</taxon>
        <taxon>Gunneridae</taxon>
        <taxon>Pentapetalae</taxon>
        <taxon>rosids</taxon>
        <taxon>fabids</taxon>
        <taxon>Fabales</taxon>
        <taxon>Fabaceae</taxon>
        <taxon>Papilionoideae</taxon>
        <taxon>50 kb inversion clade</taxon>
        <taxon>NPAAA clade</taxon>
        <taxon>Hologalegina</taxon>
        <taxon>IRL clade</taxon>
        <taxon>Trifolieae</taxon>
        <taxon>Trifolium</taxon>
    </lineage>
</organism>
<feature type="non-terminal residue" evidence="1">
    <location>
        <position position="1"/>
    </location>
</feature>
<reference evidence="1 2" key="1">
    <citation type="journal article" date="2014" name="Am. J. Bot.">
        <title>Genome assembly and annotation for red clover (Trifolium pratense; Fabaceae).</title>
        <authorList>
            <person name="Istvanek J."/>
            <person name="Jaros M."/>
            <person name="Krenek A."/>
            <person name="Repkova J."/>
        </authorList>
    </citation>
    <scope>NUCLEOTIDE SEQUENCE [LARGE SCALE GENOMIC DNA]</scope>
    <source>
        <strain evidence="2">cv. Tatra</strain>
        <tissue evidence="1">Young leaves</tissue>
    </source>
</reference>
<name>A0A2K3KNF1_TRIPR</name>
<dbReference type="EMBL" id="ASHM01103296">
    <property type="protein sequence ID" value="PNX67827.1"/>
    <property type="molecule type" value="Genomic_DNA"/>
</dbReference>
<dbReference type="AlphaFoldDB" id="A0A2K3KNF1"/>
<gene>
    <name evidence="1" type="ORF">L195_g055836</name>
</gene>
<evidence type="ECO:0000313" key="1">
    <source>
        <dbReference type="EMBL" id="PNX67827.1"/>
    </source>
</evidence>
<evidence type="ECO:0000313" key="2">
    <source>
        <dbReference type="Proteomes" id="UP000236291"/>
    </source>
</evidence>
<protein>
    <submittedName>
        <fullName evidence="1">Uncharacterized protein</fullName>
    </submittedName>
</protein>
<proteinExistence type="predicted"/>
<reference evidence="1 2" key="2">
    <citation type="journal article" date="2017" name="Front. Plant Sci.">
        <title>Gene Classification and Mining of Molecular Markers Useful in Red Clover (Trifolium pratense) Breeding.</title>
        <authorList>
            <person name="Istvanek J."/>
            <person name="Dluhosova J."/>
            <person name="Dluhos P."/>
            <person name="Patkova L."/>
            <person name="Nedelnik J."/>
            <person name="Repkova J."/>
        </authorList>
    </citation>
    <scope>NUCLEOTIDE SEQUENCE [LARGE SCALE GENOMIC DNA]</scope>
    <source>
        <strain evidence="2">cv. Tatra</strain>
        <tissue evidence="1">Young leaves</tissue>
    </source>
</reference>